<evidence type="ECO:0000256" key="1">
    <source>
        <dbReference type="SAM" id="Phobius"/>
    </source>
</evidence>
<feature type="transmembrane region" description="Helical" evidence="1">
    <location>
        <begin position="214"/>
        <end position="233"/>
    </location>
</feature>
<feature type="transmembrane region" description="Helical" evidence="1">
    <location>
        <begin position="294"/>
        <end position="322"/>
    </location>
</feature>
<feature type="transmembrane region" description="Helical" evidence="1">
    <location>
        <begin position="174"/>
        <end position="202"/>
    </location>
</feature>
<evidence type="ECO:0000313" key="2">
    <source>
        <dbReference type="EMBL" id="SED30745.1"/>
    </source>
</evidence>
<dbReference type="EMBL" id="FNTH01000001">
    <property type="protein sequence ID" value="SED30745.1"/>
    <property type="molecule type" value="Genomic_DNA"/>
</dbReference>
<keyword evidence="1" id="KW-0472">Membrane</keyword>
<evidence type="ECO:0008006" key="4">
    <source>
        <dbReference type="Google" id="ProtNLM"/>
    </source>
</evidence>
<proteinExistence type="predicted"/>
<evidence type="ECO:0000313" key="3">
    <source>
        <dbReference type="Proteomes" id="UP000198992"/>
    </source>
</evidence>
<keyword evidence="1" id="KW-1133">Transmembrane helix</keyword>
<protein>
    <recommendedName>
        <fullName evidence="4">4-amino-4-deoxy-L-arabinose transferase</fullName>
    </recommendedName>
</protein>
<accession>A0A1H4ZLJ4</accession>
<feature type="transmembrane region" description="Helical" evidence="1">
    <location>
        <begin position="270"/>
        <end position="287"/>
    </location>
</feature>
<feature type="transmembrane region" description="Helical" evidence="1">
    <location>
        <begin position="21"/>
        <end position="37"/>
    </location>
</feature>
<keyword evidence="1" id="KW-0812">Transmembrane</keyword>
<feature type="transmembrane region" description="Helical" evidence="1">
    <location>
        <begin position="126"/>
        <end position="144"/>
    </location>
</feature>
<name>A0A1H4ZLJ4_9BRAD</name>
<organism evidence="2 3">
    <name type="scientific">Bradyrhizobium erythrophlei</name>
    <dbReference type="NCBI Taxonomy" id="1437360"/>
    <lineage>
        <taxon>Bacteria</taxon>
        <taxon>Pseudomonadati</taxon>
        <taxon>Pseudomonadota</taxon>
        <taxon>Alphaproteobacteria</taxon>
        <taxon>Hyphomicrobiales</taxon>
        <taxon>Nitrobacteraceae</taxon>
        <taxon>Bradyrhizobium</taxon>
    </lineage>
</organism>
<dbReference type="RefSeq" id="WP_092119021.1">
    <property type="nucleotide sequence ID" value="NZ_FNTH01000001.1"/>
</dbReference>
<dbReference type="OrthoDB" id="9786218at2"/>
<feature type="transmembrane region" description="Helical" evidence="1">
    <location>
        <begin position="342"/>
        <end position="361"/>
    </location>
</feature>
<dbReference type="AlphaFoldDB" id="A0A1H4ZLJ4"/>
<dbReference type="Proteomes" id="UP000198992">
    <property type="component" value="Unassembled WGS sequence"/>
</dbReference>
<gene>
    <name evidence="2" type="ORF">SAMN05444164_4393</name>
</gene>
<feature type="transmembrane region" description="Helical" evidence="1">
    <location>
        <begin position="97"/>
        <end position="119"/>
    </location>
</feature>
<sequence>MSAETATFPRAKTSVFAELPAWFWMACGVYALLLFVGDRLLADSDTYWQIAVGRWILDHRTLPSVDIYSFTKAGEPWVSSSWLAQVLFAKAYDLAGWTGPVVLAAACAAASFALLTAILSRTLPTIYASLIALAALVLTCGHLLARPHVLAMPIMIVWANGLMTASERRKAPSFWLLPLIALWANLHGGFLFGLVLAGAFALDAMWNALPAQRLALALRWAAFGIGALAACCVTPYGWGSILASLRILGLGELLHLIAEWRPATFGEIDPFGLSILGLLAAALYYGARLPLPRVFLVLGLLHMALSHVRNLELFALLLPLAVLTPVATQFGLRAASAVRPRVAPAAILIVGLCAWTAVVAARQVISPPPIYSPAAAVDAMKAHNVKRVLNDLQFGGYLIWRQMPVFIDGRAELYGEAFGMSLARALQLKDVNGFLNLLATHDIDAVMLDPTTPASKLLDHIGGWQRLYADERVVVHVRAAS</sequence>
<reference evidence="2 3" key="1">
    <citation type="submission" date="2016-10" db="EMBL/GenBank/DDBJ databases">
        <authorList>
            <person name="de Groot N.N."/>
        </authorList>
    </citation>
    <scope>NUCLEOTIDE SEQUENCE [LARGE SCALE GENOMIC DNA]</scope>
    <source>
        <strain evidence="2 3">MT12</strain>
    </source>
</reference>